<dbReference type="AlphaFoldDB" id="A0A383CZ92"/>
<gene>
    <name evidence="1" type="ORF">METZ01_LOCUS490193</name>
</gene>
<feature type="non-terminal residue" evidence="1">
    <location>
        <position position="106"/>
    </location>
</feature>
<sequence>MGFDLLNANEYFYFNQNEWHRLLILAHYFGWEPMGTVPSEIMTEYYLGGKNSNEEAVQEYINNWEGHYNYNDFQIVVKEDAINLAHALMNALEGLPNEGNDLEYFS</sequence>
<evidence type="ECO:0000313" key="1">
    <source>
        <dbReference type="EMBL" id="SVE37339.1"/>
    </source>
</evidence>
<protein>
    <submittedName>
        <fullName evidence="1">Uncharacterized protein</fullName>
    </submittedName>
</protein>
<dbReference type="EMBL" id="UINC01212840">
    <property type="protein sequence ID" value="SVE37339.1"/>
    <property type="molecule type" value="Genomic_DNA"/>
</dbReference>
<accession>A0A383CZ92</accession>
<organism evidence="1">
    <name type="scientific">marine metagenome</name>
    <dbReference type="NCBI Taxonomy" id="408172"/>
    <lineage>
        <taxon>unclassified sequences</taxon>
        <taxon>metagenomes</taxon>
        <taxon>ecological metagenomes</taxon>
    </lineage>
</organism>
<name>A0A383CZ92_9ZZZZ</name>
<reference evidence="1" key="1">
    <citation type="submission" date="2018-05" db="EMBL/GenBank/DDBJ databases">
        <authorList>
            <person name="Lanie J.A."/>
            <person name="Ng W.-L."/>
            <person name="Kazmierczak K.M."/>
            <person name="Andrzejewski T.M."/>
            <person name="Davidsen T.M."/>
            <person name="Wayne K.J."/>
            <person name="Tettelin H."/>
            <person name="Glass J.I."/>
            <person name="Rusch D."/>
            <person name="Podicherti R."/>
            <person name="Tsui H.-C.T."/>
            <person name="Winkler M.E."/>
        </authorList>
    </citation>
    <scope>NUCLEOTIDE SEQUENCE</scope>
</reference>
<proteinExistence type="predicted"/>